<dbReference type="EMBL" id="ASRX01000013">
    <property type="protein sequence ID" value="EYF06964.1"/>
    <property type="molecule type" value="Genomic_DNA"/>
</dbReference>
<gene>
    <name evidence="1" type="ORF">CAP_1223</name>
</gene>
<reference evidence="1 2" key="1">
    <citation type="submission" date="2013-05" db="EMBL/GenBank/DDBJ databases">
        <title>Genome assembly of Chondromyces apiculatus DSM 436.</title>
        <authorList>
            <person name="Sharma G."/>
            <person name="Khatri I."/>
            <person name="Kaur C."/>
            <person name="Mayilraj S."/>
            <person name="Subramanian S."/>
        </authorList>
    </citation>
    <scope>NUCLEOTIDE SEQUENCE [LARGE SCALE GENOMIC DNA]</scope>
    <source>
        <strain evidence="1 2">DSM 436</strain>
    </source>
</reference>
<proteinExistence type="predicted"/>
<sequence>MSEVLDEEAKRAALGAVFQVVAALHATHADPATAGSALRTTFAPDVDLGKLDTSPAAIAAGGAESEDEHDVKLAAAVLREHACAPQDELLAAGAVRLRGREGRGRA</sequence>
<dbReference type="RefSeq" id="WP_044238735.1">
    <property type="nucleotide sequence ID" value="NZ_ASRX01000013.1"/>
</dbReference>
<dbReference type="Proteomes" id="UP000019678">
    <property type="component" value="Unassembled WGS sequence"/>
</dbReference>
<dbReference type="AlphaFoldDB" id="A0A017TCI8"/>
<comment type="caution">
    <text evidence="1">The sequence shown here is derived from an EMBL/GenBank/DDBJ whole genome shotgun (WGS) entry which is preliminary data.</text>
</comment>
<evidence type="ECO:0000313" key="1">
    <source>
        <dbReference type="EMBL" id="EYF06964.1"/>
    </source>
</evidence>
<name>A0A017TCI8_9BACT</name>
<protein>
    <submittedName>
        <fullName evidence="1">Uncharacterized protein</fullName>
    </submittedName>
</protein>
<organism evidence="1 2">
    <name type="scientific">Chondromyces apiculatus DSM 436</name>
    <dbReference type="NCBI Taxonomy" id="1192034"/>
    <lineage>
        <taxon>Bacteria</taxon>
        <taxon>Pseudomonadati</taxon>
        <taxon>Myxococcota</taxon>
        <taxon>Polyangia</taxon>
        <taxon>Polyangiales</taxon>
        <taxon>Polyangiaceae</taxon>
        <taxon>Chondromyces</taxon>
    </lineage>
</organism>
<evidence type="ECO:0000313" key="2">
    <source>
        <dbReference type="Proteomes" id="UP000019678"/>
    </source>
</evidence>
<keyword evidence="2" id="KW-1185">Reference proteome</keyword>
<accession>A0A017TCI8</accession>